<feature type="transmembrane region" description="Helical" evidence="10">
    <location>
        <begin position="6"/>
        <end position="24"/>
    </location>
</feature>
<dbReference type="InterPro" id="IPR019127">
    <property type="entry name" value="Exosortase"/>
</dbReference>
<dbReference type="InterPro" id="IPR014522">
    <property type="entry name" value="ArtA"/>
</dbReference>
<dbReference type="Pfam" id="PF09721">
    <property type="entry name" value="Exosortase_EpsH"/>
    <property type="match status" value="1"/>
</dbReference>
<name>A0AAV3SAG9_9EURY</name>
<keyword evidence="12" id="KW-1185">Reference proteome</keyword>
<feature type="transmembrane region" description="Helical" evidence="10">
    <location>
        <begin position="163"/>
        <end position="188"/>
    </location>
</feature>
<protein>
    <submittedName>
        <fullName evidence="11">Archaeosortase A</fullName>
    </submittedName>
</protein>
<keyword evidence="5" id="KW-0378">Hydrolase</keyword>
<evidence type="ECO:0000256" key="10">
    <source>
        <dbReference type="SAM" id="Phobius"/>
    </source>
</evidence>
<sequence>MALETTDTLAWIVVGLFAASAVLATRDDYTRHARAVAGVSWALFALFWALLVPHFWFEQKSVIETVLIAAAVPGSLYVAYLVYATRPSLMILSRAVAVMGFIYLPVLTIDGVARALIAMTARHGAWLQNALGYHPQVLTGPTIESTHTGFPHAFLYVVDGHRYLLEVLLACTGIGSISLVAGIVVALRAPARRRLLALGIVVPVIYALNVVRVSFIAIAHGNQWFEGPFARRFVELVFSPAQTGVTSYYIADRVIAQSLSVVALVALTFVLLRLLPELGTVVRDLLYVATGTEYDVTGQQE</sequence>
<evidence type="ECO:0000313" key="11">
    <source>
        <dbReference type="EMBL" id="GAA0309585.1"/>
    </source>
</evidence>
<evidence type="ECO:0000256" key="9">
    <source>
        <dbReference type="PIRSR" id="PIRSR025737-2"/>
    </source>
</evidence>
<feature type="transmembrane region" description="Helical" evidence="10">
    <location>
        <begin position="195"/>
        <end position="219"/>
    </location>
</feature>
<evidence type="ECO:0000256" key="8">
    <source>
        <dbReference type="PIRSR" id="PIRSR025737-1"/>
    </source>
</evidence>
<feature type="site" description="Transition state stabilizer" evidence="9">
    <location>
        <position position="253"/>
    </location>
</feature>
<keyword evidence="3" id="KW-0645">Protease</keyword>
<evidence type="ECO:0000256" key="3">
    <source>
        <dbReference type="ARBA" id="ARBA00022670"/>
    </source>
</evidence>
<evidence type="ECO:0000256" key="6">
    <source>
        <dbReference type="ARBA" id="ARBA00022989"/>
    </source>
</evidence>
<dbReference type="PIRSF" id="PIRSF025737">
    <property type="entry name" value="Cyco1"/>
    <property type="match status" value="1"/>
</dbReference>
<dbReference type="RefSeq" id="WP_211311508.1">
    <property type="nucleotide sequence ID" value="NZ_BAAABL010000073.1"/>
</dbReference>
<dbReference type="AlphaFoldDB" id="A0AAV3SAG9"/>
<feature type="transmembrane region" description="Helical" evidence="10">
    <location>
        <begin position="95"/>
        <end position="117"/>
    </location>
</feature>
<evidence type="ECO:0000313" key="12">
    <source>
        <dbReference type="Proteomes" id="UP001500837"/>
    </source>
</evidence>
<dbReference type="GO" id="GO:0008233">
    <property type="term" value="F:peptidase activity"/>
    <property type="evidence" value="ECO:0007669"/>
    <property type="project" value="UniProtKB-KW"/>
</dbReference>
<feature type="active site" description="Proton donor" evidence="8">
    <location>
        <position position="212"/>
    </location>
</feature>
<dbReference type="NCBIfam" id="TIGR04178">
    <property type="entry name" value="exo_archaeo"/>
    <property type="match status" value="1"/>
</dbReference>
<dbReference type="GO" id="GO:0005886">
    <property type="term" value="C:plasma membrane"/>
    <property type="evidence" value="ECO:0007669"/>
    <property type="project" value="UniProtKB-SubCell"/>
</dbReference>
<gene>
    <name evidence="11" type="primary">artA</name>
    <name evidence="11" type="ORF">GCM10009066_23820</name>
</gene>
<evidence type="ECO:0000256" key="7">
    <source>
        <dbReference type="ARBA" id="ARBA00023136"/>
    </source>
</evidence>
<feature type="transmembrane region" description="Helical" evidence="10">
    <location>
        <begin position="36"/>
        <end position="56"/>
    </location>
</feature>
<feature type="active site" description="Acyl-thioester intermediate" evidence="8">
    <location>
        <position position="171"/>
    </location>
</feature>
<organism evidence="11 12">
    <name type="scientific">Halarchaeum salinum</name>
    <dbReference type="NCBI Taxonomy" id="489912"/>
    <lineage>
        <taxon>Archaea</taxon>
        <taxon>Methanobacteriati</taxon>
        <taxon>Methanobacteriota</taxon>
        <taxon>Stenosarchaea group</taxon>
        <taxon>Halobacteria</taxon>
        <taxon>Halobacteriales</taxon>
        <taxon>Halobacteriaceae</taxon>
    </lineage>
</organism>
<keyword evidence="6 10" id="KW-1133">Transmembrane helix</keyword>
<comment type="subcellular location">
    <subcellularLocation>
        <location evidence="1">Cell membrane</location>
        <topology evidence="1">Multi-pass membrane protein</topology>
    </subcellularLocation>
</comment>
<accession>A0AAV3SAG9</accession>
<evidence type="ECO:0000256" key="2">
    <source>
        <dbReference type="ARBA" id="ARBA00022475"/>
    </source>
</evidence>
<evidence type="ECO:0000256" key="5">
    <source>
        <dbReference type="ARBA" id="ARBA00022801"/>
    </source>
</evidence>
<comment type="caution">
    <text evidence="11">The sequence shown here is derived from an EMBL/GenBank/DDBJ whole genome shotgun (WGS) entry which is preliminary data.</text>
</comment>
<keyword evidence="4 10" id="KW-0812">Transmembrane</keyword>
<feature type="transmembrane region" description="Helical" evidence="10">
    <location>
        <begin position="254"/>
        <end position="275"/>
    </location>
</feature>
<dbReference type="Proteomes" id="UP001500837">
    <property type="component" value="Unassembled WGS sequence"/>
</dbReference>
<dbReference type="InterPro" id="IPR026392">
    <property type="entry name" value="Exo/Archaeosortase_dom"/>
</dbReference>
<feature type="transmembrane region" description="Helical" evidence="10">
    <location>
        <begin position="62"/>
        <end position="83"/>
    </location>
</feature>
<evidence type="ECO:0000256" key="4">
    <source>
        <dbReference type="ARBA" id="ARBA00022692"/>
    </source>
</evidence>
<evidence type="ECO:0000256" key="1">
    <source>
        <dbReference type="ARBA" id="ARBA00004651"/>
    </source>
</evidence>
<reference evidence="11 12" key="1">
    <citation type="journal article" date="2019" name="Int. J. Syst. Evol. Microbiol.">
        <title>The Global Catalogue of Microorganisms (GCM) 10K type strain sequencing project: providing services to taxonomists for standard genome sequencing and annotation.</title>
        <authorList>
            <consortium name="The Broad Institute Genomics Platform"/>
            <consortium name="The Broad Institute Genome Sequencing Center for Infectious Disease"/>
            <person name="Wu L."/>
            <person name="Ma J."/>
        </authorList>
    </citation>
    <scope>NUCLEOTIDE SEQUENCE [LARGE SCALE GENOMIC DNA]</scope>
    <source>
        <strain evidence="11 12">JCM 16330</strain>
    </source>
</reference>
<keyword evidence="7 10" id="KW-0472">Membrane</keyword>
<proteinExistence type="predicted"/>
<keyword evidence="2" id="KW-1003">Cell membrane</keyword>
<dbReference type="NCBIfam" id="TIGR04125">
    <property type="entry name" value="exosort_PGF_TRM"/>
    <property type="match status" value="1"/>
</dbReference>
<dbReference type="EMBL" id="BAAABL010000073">
    <property type="protein sequence ID" value="GAA0309585.1"/>
    <property type="molecule type" value="Genomic_DNA"/>
</dbReference>
<dbReference type="GO" id="GO:0006508">
    <property type="term" value="P:proteolysis"/>
    <property type="evidence" value="ECO:0007669"/>
    <property type="project" value="UniProtKB-KW"/>
</dbReference>